<dbReference type="Proteomes" id="UP001229955">
    <property type="component" value="Chromosome"/>
</dbReference>
<organism evidence="2 3">
    <name type="scientific">Pseudogemmatithrix spongiicola</name>
    <dbReference type="NCBI Taxonomy" id="3062599"/>
    <lineage>
        <taxon>Bacteria</taxon>
        <taxon>Pseudomonadati</taxon>
        <taxon>Gemmatimonadota</taxon>
        <taxon>Gemmatimonadia</taxon>
        <taxon>Gemmatimonadales</taxon>
        <taxon>Gemmatimonadaceae</taxon>
        <taxon>Pseudogemmatithrix</taxon>
    </lineage>
</organism>
<dbReference type="InterPro" id="IPR031321">
    <property type="entry name" value="UCP012641"/>
</dbReference>
<dbReference type="EMBL" id="CP130613">
    <property type="protein sequence ID" value="WKW16517.1"/>
    <property type="molecule type" value="Genomic_DNA"/>
</dbReference>
<protein>
    <submittedName>
        <fullName evidence="2">Zinc-binding metallopeptidase</fullName>
    </submittedName>
</protein>
<proteinExistence type="predicted"/>
<sequence>MPHRFPWARWSDQRLMLLKLRDLGLRIDGTWVGSCVDELYAELDARDIRLKPHVWVSDEWFSPGGVSGFAVPFYLLHPRLMRLEKSQLIEVEGGSHHECMKIMRHECGHAIQHGYQLHRRREWQRLFGKSSVKYPEAYRPNPASKKYVQHLRRWYAQSHPDEDFAETFAVWLKPRSDWKRRYAGWPALQKLEYVDRLMAEIAGTVPKARNREVVDPLRSIKTTLFEHYTYRRAVYSVEYPPHYDEDLLRLFSSDPRHRHKPTAAGFLRTHRADIRRIVSRWTGEYQFSLDQVLTDMIGRARELKLRVVGPERQLLTDFMVLLTARTMSFLVGQGRRDWIAV</sequence>
<accession>A0AA49K321</accession>
<name>A0AA49K321_9BACT</name>
<dbReference type="AlphaFoldDB" id="A0AA49K321"/>
<keyword evidence="3" id="KW-1185">Reference proteome</keyword>
<dbReference type="Pfam" id="PF15887">
    <property type="entry name" value="Peptidase_Mx"/>
    <property type="match status" value="1"/>
</dbReference>
<evidence type="ECO:0000313" key="2">
    <source>
        <dbReference type="EMBL" id="WKW16517.1"/>
    </source>
</evidence>
<evidence type="ECO:0000313" key="1">
    <source>
        <dbReference type="EMBL" id="WKW13611.1"/>
    </source>
</evidence>
<evidence type="ECO:0000313" key="3">
    <source>
        <dbReference type="Proteomes" id="UP001229955"/>
    </source>
</evidence>
<gene>
    <name evidence="1" type="ORF">Strain138_002935</name>
    <name evidence="2" type="ORF">Strain318_002933</name>
</gene>
<accession>A0AA49JX59</accession>
<dbReference type="Gene3D" id="3.40.390.70">
    <property type="match status" value="1"/>
</dbReference>
<dbReference type="RefSeq" id="WP_367886449.1">
    <property type="nucleotide sequence ID" value="NZ_CP130612.1"/>
</dbReference>
<reference evidence="2" key="1">
    <citation type="submission" date="2023-07" db="EMBL/GenBank/DDBJ databases">
        <authorList>
            <person name="Haufschild T."/>
            <person name="Kallscheuer N."/>
            <person name="Hammer J."/>
            <person name="Kohn T."/>
            <person name="Kabuu M."/>
            <person name="Jogler M."/>
            <person name="Wohfarth N."/>
            <person name="Heuer A."/>
            <person name="Rohde M."/>
            <person name="van Teeseling M.C.F."/>
            <person name="Jogler C."/>
        </authorList>
    </citation>
    <scope>NUCLEOTIDE SEQUENCE</scope>
    <source>
        <strain evidence="1">Strain 138</strain>
        <strain evidence="2">Strain 318</strain>
    </source>
</reference>
<dbReference type="EMBL" id="CP130612">
    <property type="protein sequence ID" value="WKW13611.1"/>
    <property type="molecule type" value="Genomic_DNA"/>
</dbReference>
<dbReference type="KEGG" id="pspc:Strain318_002933"/>